<dbReference type="PANTHER" id="PTHR10048">
    <property type="entry name" value="PHOSPHATIDYLINOSITOL KINASE"/>
    <property type="match status" value="1"/>
</dbReference>
<dbReference type="GO" id="GO:0016303">
    <property type="term" value="F:1-phosphatidylinositol-3-kinase activity"/>
    <property type="evidence" value="ECO:0007669"/>
    <property type="project" value="UniProtKB-EC"/>
</dbReference>
<keyword evidence="5" id="KW-0418">Kinase</keyword>
<gene>
    <name evidence="13" type="ORF">BSTOLATCC_MIC18779</name>
</gene>
<evidence type="ECO:0000313" key="13">
    <source>
        <dbReference type="EMBL" id="CAG9317533.1"/>
    </source>
</evidence>
<dbReference type="GO" id="GO:0048015">
    <property type="term" value="P:phosphatidylinositol-mediated signaling"/>
    <property type="evidence" value="ECO:0007669"/>
    <property type="project" value="TreeGrafter"/>
</dbReference>
<dbReference type="Pfam" id="PF00792">
    <property type="entry name" value="PI3K_C2"/>
    <property type="match status" value="1"/>
</dbReference>
<evidence type="ECO:0000259" key="11">
    <source>
        <dbReference type="PROSITE" id="PS51546"/>
    </source>
</evidence>
<dbReference type="GO" id="GO:0005737">
    <property type="term" value="C:cytoplasm"/>
    <property type="evidence" value="ECO:0007669"/>
    <property type="project" value="TreeGrafter"/>
</dbReference>
<dbReference type="GO" id="GO:0016477">
    <property type="term" value="P:cell migration"/>
    <property type="evidence" value="ECO:0007669"/>
    <property type="project" value="TreeGrafter"/>
</dbReference>
<dbReference type="Pfam" id="PF00613">
    <property type="entry name" value="PI3Ka"/>
    <property type="match status" value="1"/>
</dbReference>
<dbReference type="InterPro" id="IPR036940">
    <property type="entry name" value="PI3/4_kinase_cat_sf"/>
</dbReference>
<dbReference type="InterPro" id="IPR029071">
    <property type="entry name" value="Ubiquitin-like_domsf"/>
</dbReference>
<dbReference type="InterPro" id="IPR002420">
    <property type="entry name" value="PI3K-type_C2_dom"/>
</dbReference>
<dbReference type="Gene3D" id="3.30.1010.10">
    <property type="entry name" value="Phosphatidylinositol 3-kinase Catalytic Subunit, Chain A, domain 4"/>
    <property type="match status" value="1"/>
</dbReference>
<dbReference type="InterPro" id="IPR001263">
    <property type="entry name" value="PI3K_accessory_dom"/>
</dbReference>
<dbReference type="GO" id="GO:0032060">
    <property type="term" value="P:bleb assembly"/>
    <property type="evidence" value="ECO:0007669"/>
    <property type="project" value="UniProtKB-ARBA"/>
</dbReference>
<dbReference type="Pfam" id="PF00454">
    <property type="entry name" value="PI3_PI4_kinase"/>
    <property type="match status" value="1"/>
</dbReference>
<dbReference type="FunFam" id="1.10.1070.11:FF:000001">
    <property type="entry name" value="Phosphatidylinositol 4,5-bisphosphate 3-kinase catalytic subunit"/>
    <property type="match status" value="1"/>
</dbReference>
<keyword evidence="14" id="KW-1185">Reference proteome</keyword>
<dbReference type="InterPro" id="IPR011009">
    <property type="entry name" value="Kinase-like_dom_sf"/>
</dbReference>
<evidence type="ECO:0000259" key="9">
    <source>
        <dbReference type="PROSITE" id="PS50290"/>
    </source>
</evidence>
<comment type="catalytic activity">
    <reaction evidence="1">
        <text>a 1,2-diacyl-sn-glycero-3-phospho-(1D-myo-inositol) + ATP = a 1,2-diacyl-sn-glycero-3-phospho-(1D-myo-inositol-3-phosphate) + ADP + H(+)</text>
        <dbReference type="Rhea" id="RHEA:12709"/>
        <dbReference type="ChEBI" id="CHEBI:15378"/>
        <dbReference type="ChEBI" id="CHEBI:30616"/>
        <dbReference type="ChEBI" id="CHEBI:57880"/>
        <dbReference type="ChEBI" id="CHEBI:58088"/>
        <dbReference type="ChEBI" id="CHEBI:456216"/>
        <dbReference type="EC" id="2.7.1.137"/>
    </reaction>
</comment>
<protein>
    <recommendedName>
        <fullName evidence="2">phosphatidylinositol 3-kinase</fullName>
        <ecNumber evidence="2">2.7.1.137</ecNumber>
    </recommendedName>
</protein>
<name>A0AAU9J732_9CILI</name>
<dbReference type="PROSITE" id="PS00916">
    <property type="entry name" value="PI3_4_KINASE_2"/>
    <property type="match status" value="1"/>
</dbReference>
<evidence type="ECO:0000259" key="12">
    <source>
        <dbReference type="PROSITE" id="PS51547"/>
    </source>
</evidence>
<dbReference type="PROSITE" id="PS51547">
    <property type="entry name" value="C2_PI3K"/>
    <property type="match status" value="1"/>
</dbReference>
<feature type="domain" description="PI3K/PI4K catalytic" evidence="9">
    <location>
        <begin position="876"/>
        <end position="1153"/>
    </location>
</feature>
<dbReference type="SUPFAM" id="SSF54236">
    <property type="entry name" value="Ubiquitin-like"/>
    <property type="match status" value="1"/>
</dbReference>
<evidence type="ECO:0000256" key="7">
    <source>
        <dbReference type="PROSITE-ProRule" id="PRU00880"/>
    </source>
</evidence>
<dbReference type="SUPFAM" id="SSF49562">
    <property type="entry name" value="C2 domain (Calcium/lipid-binding domain, CaLB)"/>
    <property type="match status" value="1"/>
</dbReference>
<feature type="domain" description="PI3K-RBD" evidence="11">
    <location>
        <begin position="127"/>
        <end position="222"/>
    </location>
</feature>
<evidence type="ECO:0000256" key="4">
    <source>
        <dbReference type="ARBA" id="ARBA00022741"/>
    </source>
</evidence>
<feature type="domain" description="PIK helical" evidence="10">
    <location>
        <begin position="632"/>
        <end position="809"/>
    </location>
</feature>
<proteinExistence type="inferred from homology"/>
<dbReference type="CDD" id="cd00891">
    <property type="entry name" value="PI3Kc"/>
    <property type="match status" value="1"/>
</dbReference>
<keyword evidence="6" id="KW-0067">ATP-binding</keyword>
<dbReference type="EMBL" id="CAJZBQ010000018">
    <property type="protein sequence ID" value="CAG9317533.1"/>
    <property type="molecule type" value="Genomic_DNA"/>
</dbReference>
<dbReference type="EC" id="2.7.1.137" evidence="2"/>
<evidence type="ECO:0000256" key="5">
    <source>
        <dbReference type="ARBA" id="ARBA00022777"/>
    </source>
</evidence>
<dbReference type="Gene3D" id="3.10.20.90">
    <property type="entry name" value="Phosphatidylinositol 3-kinase Catalytic Subunit, Chain A, domain 1"/>
    <property type="match status" value="1"/>
</dbReference>
<dbReference type="GO" id="GO:0043491">
    <property type="term" value="P:phosphatidylinositol 3-kinase/protein kinase B signal transduction"/>
    <property type="evidence" value="ECO:0007669"/>
    <property type="project" value="TreeGrafter"/>
</dbReference>
<dbReference type="PANTHER" id="PTHR10048:SF14">
    <property type="entry name" value="LD28067P"/>
    <property type="match status" value="1"/>
</dbReference>
<reference evidence="13" key="1">
    <citation type="submission" date="2021-09" db="EMBL/GenBank/DDBJ databases">
        <authorList>
            <consortium name="AG Swart"/>
            <person name="Singh M."/>
            <person name="Singh A."/>
            <person name="Seah K."/>
            <person name="Emmerich C."/>
        </authorList>
    </citation>
    <scope>NUCLEOTIDE SEQUENCE</scope>
    <source>
        <strain evidence="13">ATCC30299</strain>
    </source>
</reference>
<evidence type="ECO:0000256" key="1">
    <source>
        <dbReference type="ARBA" id="ARBA00001498"/>
    </source>
</evidence>
<dbReference type="SUPFAM" id="SSF56112">
    <property type="entry name" value="Protein kinase-like (PK-like)"/>
    <property type="match status" value="1"/>
</dbReference>
<dbReference type="InterPro" id="IPR018936">
    <property type="entry name" value="PI3/4_kinase_CS"/>
</dbReference>
<dbReference type="InterPro" id="IPR000403">
    <property type="entry name" value="PI3/4_kinase_cat_dom"/>
</dbReference>
<dbReference type="PROSITE" id="PS00915">
    <property type="entry name" value="PI3_4_KINASE_1"/>
    <property type="match status" value="1"/>
</dbReference>
<dbReference type="Proteomes" id="UP001162131">
    <property type="component" value="Unassembled WGS sequence"/>
</dbReference>
<accession>A0AAU9J732</accession>
<evidence type="ECO:0000256" key="3">
    <source>
        <dbReference type="ARBA" id="ARBA00022679"/>
    </source>
</evidence>
<dbReference type="SMART" id="SM00145">
    <property type="entry name" value="PI3Ka"/>
    <property type="match status" value="1"/>
</dbReference>
<dbReference type="Gene3D" id="1.25.40.70">
    <property type="entry name" value="Phosphatidylinositol 3-kinase, accessory domain (PIK)"/>
    <property type="match status" value="1"/>
</dbReference>
<dbReference type="Gene3D" id="2.60.40.150">
    <property type="entry name" value="C2 domain"/>
    <property type="match status" value="1"/>
</dbReference>
<organism evidence="13 14">
    <name type="scientific">Blepharisma stoltei</name>
    <dbReference type="NCBI Taxonomy" id="1481888"/>
    <lineage>
        <taxon>Eukaryota</taxon>
        <taxon>Sar</taxon>
        <taxon>Alveolata</taxon>
        <taxon>Ciliophora</taxon>
        <taxon>Postciliodesmatophora</taxon>
        <taxon>Heterotrichea</taxon>
        <taxon>Heterotrichida</taxon>
        <taxon>Blepharismidae</taxon>
        <taxon>Blepharisma</taxon>
    </lineage>
</organism>
<keyword evidence="4" id="KW-0547">Nucleotide-binding</keyword>
<evidence type="ECO:0000256" key="2">
    <source>
        <dbReference type="ARBA" id="ARBA00012073"/>
    </source>
</evidence>
<dbReference type="GO" id="GO:0005942">
    <property type="term" value="C:phosphatidylinositol 3-kinase complex"/>
    <property type="evidence" value="ECO:0007669"/>
    <property type="project" value="TreeGrafter"/>
</dbReference>
<feature type="domain" description="C2 PI3K-type" evidence="12">
    <location>
        <begin position="407"/>
        <end position="566"/>
    </location>
</feature>
<dbReference type="InterPro" id="IPR000341">
    <property type="entry name" value="PI3K_Ras-bd_dom"/>
</dbReference>
<dbReference type="AlphaFoldDB" id="A0AAU9J732"/>
<keyword evidence="3" id="KW-0808">Transferase</keyword>
<dbReference type="GO" id="GO:0050920">
    <property type="term" value="P:regulation of chemotaxis"/>
    <property type="evidence" value="ECO:0007669"/>
    <property type="project" value="UniProtKB-ARBA"/>
</dbReference>
<dbReference type="PROSITE" id="PS51545">
    <property type="entry name" value="PIK_HELICAL"/>
    <property type="match status" value="1"/>
</dbReference>
<dbReference type="SUPFAM" id="SSF48371">
    <property type="entry name" value="ARM repeat"/>
    <property type="match status" value="1"/>
</dbReference>
<dbReference type="InterPro" id="IPR015433">
    <property type="entry name" value="PI3/4_kinase"/>
</dbReference>
<dbReference type="FunFam" id="3.30.1010.10:FF:000008">
    <property type="entry name" value="Phosphatidylinositol 4,5-bisphosphate 3-kinase catalytic subunit gamma"/>
    <property type="match status" value="1"/>
</dbReference>
<feature type="compositionally biased region" description="Polar residues" evidence="8">
    <location>
        <begin position="607"/>
        <end position="616"/>
    </location>
</feature>
<comment type="caution">
    <text evidence="13">The sequence shown here is derived from an EMBL/GenBank/DDBJ whole genome shotgun (WGS) entry which is preliminary data.</text>
</comment>
<sequence>MEHKFLICVDPQTRLVYRLNLESHEVTYENGISDSIKEGYEAQAKTLETLKGFDISVWTFESEACWNYRRRALWNYLLQQDAYPYPAYITSRELSSAFADVTDINLLVDIGDYINEDELSPPNSDDEGLYNETTNFIFSKAEKTVRVKASLVTCSNEVIKNMVRHVYKNHRIKLRPKSQLHQLTFKVKGRREYFTGNYPMLAYRQVRIALRGLEYLSVTLTEVPKKWESKFPPYAEEAEHGKHPLMFWYPPAPLPYEPEKLVQKKPFLSMPRIFHLNKMNPTQVRTEITEKLMKGVASNKEMFTGECEWPFRVKICGLEGIYNLYTEAFWGNAVKNGEDTPAYVIMPKAKEKGKDKSNRGRSRSTNSYFRKSSLPLLNRKQKSSSRTSLSSRNALQALASSAHINHGPSCYIPQDLSAQFRLPFTPYVLSFEVMLLYGDSILRPSCYKQIKFYPFQYYSRFYQLVDLKIKISELPKETRLGINIYTVGHSGETALLGCAIKTLFDERGVMRTGLIALNIWPFYRVEDRLACMEEYHGISTEITGPRPSNVMLKNNLEYARIYVQFEKFITSEVTWSLKDYNYMKKVYRRLSRPYRSTIAAKNRQTRTKTSMNNNAGISGYLGDDGHEEEDGKLLETRPQIEELASLEKVLLHDPLSELTEEERRLLFICRDHYKTLPLALPLFLKSVNWSRPLQVKEAYRMLENWSQMQPEDALSLLNADFPDENVRLYACRRIAQLPDDDLALYMPQLAQALCFESQHYSPLGELLIERSLKNPYIVGHELFWELRSQLHVKALCERLGLILEQFLMLCGSYREDLFKEVNMIELFSYMSIAIKDKETHAERIAYLRKLLSENMSRIDDYFTEPVDSAMEAKGIKIDKSKVMSSKKMPLWLTLINSEMNSGDIPIIFKNGDDLRQDVLTLQMIRVMDMIWLENGLDLRMKPYRVVATADKSGVIQVVPQSKTTADIQTSYGGALGALKKQPLKEYLKEHNPKEDQYDKSFDNFIRSCAGYCVATYILGIGDRHNDNIMLTETGHLFHIDFGHFLGNFKQKFGIKRERSKFVLTEEMAYVMGGKESDGFVLFKDYCCKAYNLVRKHGRRLINLFLMMISAGILELPSKNEINYLREMLSLKLTEMEADNKFTKEIENALNNTFRRIDNLIHTFKH</sequence>
<feature type="region of interest" description="Disordered" evidence="8">
    <location>
        <begin position="602"/>
        <end position="622"/>
    </location>
</feature>
<dbReference type="InterPro" id="IPR035448">
    <property type="entry name" value="PI3Kc"/>
</dbReference>
<dbReference type="GO" id="GO:0005886">
    <property type="term" value="C:plasma membrane"/>
    <property type="evidence" value="ECO:0007669"/>
    <property type="project" value="TreeGrafter"/>
</dbReference>
<evidence type="ECO:0000256" key="8">
    <source>
        <dbReference type="SAM" id="MobiDB-lite"/>
    </source>
</evidence>
<dbReference type="PROSITE" id="PS50290">
    <property type="entry name" value="PI3_4_KINASE_3"/>
    <property type="match status" value="1"/>
</dbReference>
<comment type="similarity">
    <text evidence="7">Belongs to the PI3/PI4-kinase family.</text>
</comment>
<dbReference type="Gene3D" id="1.10.1070.11">
    <property type="entry name" value="Phosphatidylinositol 3-/4-kinase, catalytic domain"/>
    <property type="match status" value="1"/>
</dbReference>
<dbReference type="InterPro" id="IPR042236">
    <property type="entry name" value="PI3K_accessory_sf"/>
</dbReference>
<dbReference type="SMART" id="SM00146">
    <property type="entry name" value="PI3Kc"/>
    <property type="match status" value="1"/>
</dbReference>
<dbReference type="InterPro" id="IPR035892">
    <property type="entry name" value="C2_domain_sf"/>
</dbReference>
<dbReference type="GO" id="GO:0005524">
    <property type="term" value="F:ATP binding"/>
    <property type="evidence" value="ECO:0007669"/>
    <property type="project" value="UniProtKB-KW"/>
</dbReference>
<dbReference type="PROSITE" id="PS51546">
    <property type="entry name" value="PI3K_RBD"/>
    <property type="match status" value="1"/>
</dbReference>
<evidence type="ECO:0000256" key="6">
    <source>
        <dbReference type="ARBA" id="ARBA00022840"/>
    </source>
</evidence>
<evidence type="ECO:0000313" key="14">
    <source>
        <dbReference type="Proteomes" id="UP001162131"/>
    </source>
</evidence>
<evidence type="ECO:0000259" key="10">
    <source>
        <dbReference type="PROSITE" id="PS51545"/>
    </source>
</evidence>
<dbReference type="GO" id="GO:0035005">
    <property type="term" value="F:1-phosphatidylinositol-4-phosphate 3-kinase activity"/>
    <property type="evidence" value="ECO:0007669"/>
    <property type="project" value="TreeGrafter"/>
</dbReference>
<dbReference type="InterPro" id="IPR016024">
    <property type="entry name" value="ARM-type_fold"/>
</dbReference>